<name>A0A0W8CPC8_PHYNI</name>
<dbReference type="EMBL" id="LNFP01001497">
    <property type="protein sequence ID" value="KUF86019.1"/>
    <property type="molecule type" value="Genomic_DNA"/>
</dbReference>
<proteinExistence type="predicted"/>
<evidence type="ECO:0000313" key="2">
    <source>
        <dbReference type="EMBL" id="KUF86019.1"/>
    </source>
</evidence>
<evidence type="ECO:0000313" key="3">
    <source>
        <dbReference type="Proteomes" id="UP000054636"/>
    </source>
</evidence>
<feature type="region of interest" description="Disordered" evidence="1">
    <location>
        <begin position="110"/>
        <end position="157"/>
    </location>
</feature>
<feature type="compositionally biased region" description="Acidic residues" evidence="1">
    <location>
        <begin position="8"/>
        <end position="23"/>
    </location>
</feature>
<gene>
    <name evidence="2" type="ORF">AM588_10001070</name>
</gene>
<dbReference type="Proteomes" id="UP000054636">
    <property type="component" value="Unassembled WGS sequence"/>
</dbReference>
<sequence length="157" mass="16772">MDDCVKEDSDEEPDEENEEEEERAIEPDFSFNYEPDDTLFPNRDAGGSTVDIGTDAQSGASLSTSIGLESSVDAAETAAHSASEGARGNAHPVLDVRVGVDGLEAFAPTIELGSSTGPAPTRSLRSAGLRRRKATPSRQHDETEGQEDQVWTAPRQP</sequence>
<feature type="compositionally biased region" description="Polar residues" evidence="1">
    <location>
        <begin position="55"/>
        <end position="64"/>
    </location>
</feature>
<evidence type="ECO:0000256" key="1">
    <source>
        <dbReference type="SAM" id="MobiDB-lite"/>
    </source>
</evidence>
<accession>A0A0W8CPC8</accession>
<organism evidence="2 3">
    <name type="scientific">Phytophthora nicotianae</name>
    <name type="common">Potato buckeye rot agent</name>
    <name type="synonym">Phytophthora parasitica</name>
    <dbReference type="NCBI Taxonomy" id="4792"/>
    <lineage>
        <taxon>Eukaryota</taxon>
        <taxon>Sar</taxon>
        <taxon>Stramenopiles</taxon>
        <taxon>Oomycota</taxon>
        <taxon>Peronosporomycetes</taxon>
        <taxon>Peronosporales</taxon>
        <taxon>Peronosporaceae</taxon>
        <taxon>Phytophthora</taxon>
    </lineage>
</organism>
<dbReference type="AlphaFoldDB" id="A0A0W8CPC8"/>
<protein>
    <submittedName>
        <fullName evidence="2">Leucine-rich repeat and IQ domain-containing protein 4</fullName>
    </submittedName>
</protein>
<reference evidence="2 3" key="1">
    <citation type="submission" date="2015-11" db="EMBL/GenBank/DDBJ databases">
        <title>Genomes and virulence difference between two physiological races of Phytophthora nicotianae.</title>
        <authorList>
            <person name="Liu H."/>
            <person name="Ma X."/>
            <person name="Yu H."/>
            <person name="Fang D."/>
            <person name="Li Y."/>
            <person name="Wang X."/>
            <person name="Wang W."/>
            <person name="Dong Y."/>
            <person name="Xiao B."/>
        </authorList>
    </citation>
    <scope>NUCLEOTIDE SEQUENCE [LARGE SCALE GENOMIC DNA]</scope>
    <source>
        <strain evidence="3">race 1</strain>
    </source>
</reference>
<feature type="region of interest" description="Disordered" evidence="1">
    <location>
        <begin position="1"/>
        <end position="64"/>
    </location>
</feature>
<comment type="caution">
    <text evidence="2">The sequence shown here is derived from an EMBL/GenBank/DDBJ whole genome shotgun (WGS) entry which is preliminary data.</text>
</comment>